<dbReference type="Proteomes" id="UP000069940">
    <property type="component" value="Unassembled WGS sequence"/>
</dbReference>
<evidence type="ECO:0000313" key="2">
    <source>
        <dbReference type="EnsemblMetazoa" id="AALFPA23_007189.P9521"/>
    </source>
</evidence>
<dbReference type="GeneID" id="134285210"/>
<proteinExistence type="predicted"/>
<keyword evidence="3" id="KW-1185">Reference proteome</keyword>
<protein>
    <recommendedName>
        <fullName evidence="4">Secreted protein</fullName>
    </recommendedName>
</protein>
<feature type="region of interest" description="Disordered" evidence="1">
    <location>
        <begin position="34"/>
        <end position="53"/>
    </location>
</feature>
<sequence>MLRNSGPEIGSYRQEDNSLGSKCIVQFSRMRRQSSKLIGSPRKACHKSNRAKKDKTIEAASATIIEHAVLDDIPEEDLKEETSICLKSWSRSNADVIWQGQGNDVSRVMMRGRTMIQPLKKKSAEKRKWVDLSRVNR</sequence>
<evidence type="ECO:0000313" key="3">
    <source>
        <dbReference type="Proteomes" id="UP000069940"/>
    </source>
</evidence>
<evidence type="ECO:0008006" key="4">
    <source>
        <dbReference type="Google" id="ProtNLM"/>
    </source>
</evidence>
<accession>A0ABM1YA11</accession>
<name>A0ABM1YA11_AEDAL</name>
<evidence type="ECO:0000256" key="1">
    <source>
        <dbReference type="SAM" id="MobiDB-lite"/>
    </source>
</evidence>
<reference evidence="3" key="1">
    <citation type="journal article" date="2015" name="Proc. Natl. Acad. Sci. U.S.A.">
        <title>Genome sequence of the Asian Tiger mosquito, Aedes albopictus, reveals insights into its biology, genetics, and evolution.</title>
        <authorList>
            <person name="Chen X.G."/>
            <person name="Jiang X."/>
            <person name="Gu J."/>
            <person name="Xu M."/>
            <person name="Wu Y."/>
            <person name="Deng Y."/>
            <person name="Zhang C."/>
            <person name="Bonizzoni M."/>
            <person name="Dermauw W."/>
            <person name="Vontas J."/>
            <person name="Armbruster P."/>
            <person name="Huang X."/>
            <person name="Yang Y."/>
            <person name="Zhang H."/>
            <person name="He W."/>
            <person name="Peng H."/>
            <person name="Liu Y."/>
            <person name="Wu K."/>
            <person name="Chen J."/>
            <person name="Lirakis M."/>
            <person name="Topalis P."/>
            <person name="Van Leeuwen T."/>
            <person name="Hall A.B."/>
            <person name="Jiang X."/>
            <person name="Thorpe C."/>
            <person name="Mueller R.L."/>
            <person name="Sun C."/>
            <person name="Waterhouse R.M."/>
            <person name="Yan G."/>
            <person name="Tu Z.J."/>
            <person name="Fang X."/>
            <person name="James A.A."/>
        </authorList>
    </citation>
    <scope>NUCLEOTIDE SEQUENCE [LARGE SCALE GENOMIC DNA]</scope>
    <source>
        <strain evidence="3">Foshan</strain>
    </source>
</reference>
<reference evidence="2" key="2">
    <citation type="submission" date="2025-05" db="UniProtKB">
        <authorList>
            <consortium name="EnsemblMetazoa"/>
        </authorList>
    </citation>
    <scope>IDENTIFICATION</scope>
    <source>
        <strain evidence="2">Foshan</strain>
    </source>
</reference>
<dbReference type="RefSeq" id="XP_062701562.1">
    <property type="nucleotide sequence ID" value="XM_062845578.1"/>
</dbReference>
<dbReference type="EnsemblMetazoa" id="AALFPA23_007189.R9521">
    <property type="protein sequence ID" value="AALFPA23_007189.P9521"/>
    <property type="gene ID" value="AALFPA23_007189"/>
</dbReference>
<organism evidence="2 3">
    <name type="scientific">Aedes albopictus</name>
    <name type="common">Asian tiger mosquito</name>
    <name type="synonym">Stegomyia albopicta</name>
    <dbReference type="NCBI Taxonomy" id="7160"/>
    <lineage>
        <taxon>Eukaryota</taxon>
        <taxon>Metazoa</taxon>
        <taxon>Ecdysozoa</taxon>
        <taxon>Arthropoda</taxon>
        <taxon>Hexapoda</taxon>
        <taxon>Insecta</taxon>
        <taxon>Pterygota</taxon>
        <taxon>Neoptera</taxon>
        <taxon>Endopterygota</taxon>
        <taxon>Diptera</taxon>
        <taxon>Nematocera</taxon>
        <taxon>Culicoidea</taxon>
        <taxon>Culicidae</taxon>
        <taxon>Culicinae</taxon>
        <taxon>Aedini</taxon>
        <taxon>Aedes</taxon>
        <taxon>Stegomyia</taxon>
    </lineage>
</organism>
<feature type="compositionally biased region" description="Basic residues" evidence="1">
    <location>
        <begin position="43"/>
        <end position="53"/>
    </location>
</feature>